<proteinExistence type="predicted"/>
<name>A0ACC3MA55_9PEZI</name>
<reference evidence="1" key="1">
    <citation type="submission" date="2023-07" db="EMBL/GenBank/DDBJ databases">
        <title>Black Yeasts Isolated from many extreme environments.</title>
        <authorList>
            <person name="Coleine C."/>
            <person name="Stajich J.E."/>
            <person name="Selbmann L."/>
        </authorList>
    </citation>
    <scope>NUCLEOTIDE SEQUENCE</scope>
    <source>
        <strain evidence="1">CCFEE 5714</strain>
    </source>
</reference>
<organism evidence="1 2">
    <name type="scientific">Vermiconidia calcicola</name>
    <dbReference type="NCBI Taxonomy" id="1690605"/>
    <lineage>
        <taxon>Eukaryota</taxon>
        <taxon>Fungi</taxon>
        <taxon>Dikarya</taxon>
        <taxon>Ascomycota</taxon>
        <taxon>Pezizomycotina</taxon>
        <taxon>Dothideomycetes</taxon>
        <taxon>Dothideomycetidae</taxon>
        <taxon>Mycosphaerellales</taxon>
        <taxon>Extremaceae</taxon>
        <taxon>Vermiconidia</taxon>
    </lineage>
</organism>
<accession>A0ACC3MA55</accession>
<comment type="caution">
    <text evidence="1">The sequence shown here is derived from an EMBL/GenBank/DDBJ whole genome shotgun (WGS) entry which is preliminary data.</text>
</comment>
<dbReference type="EMBL" id="JAUTXU010000473">
    <property type="protein sequence ID" value="KAK3680331.1"/>
    <property type="molecule type" value="Genomic_DNA"/>
</dbReference>
<evidence type="ECO:0000313" key="2">
    <source>
        <dbReference type="Proteomes" id="UP001281147"/>
    </source>
</evidence>
<dbReference type="Proteomes" id="UP001281147">
    <property type="component" value="Unassembled WGS sequence"/>
</dbReference>
<evidence type="ECO:0000313" key="1">
    <source>
        <dbReference type="EMBL" id="KAK3680331.1"/>
    </source>
</evidence>
<keyword evidence="2" id="KW-1185">Reference proteome</keyword>
<gene>
    <name evidence="1" type="ORF">LTR37_021330</name>
</gene>
<protein>
    <submittedName>
        <fullName evidence="1">Uncharacterized protein</fullName>
    </submittedName>
</protein>
<sequence length="127" mass="14217">MSVTTTANSRVVSLRHTLAEYDLHHSETNSNPDVGLVAPDPNPESAAAVHNPPNWDTTHRRVPPYRPVQPGLNNQERNSYANNVERGFIFVMLRGVHMQSAGSHLWRATGEKLTGPSWFRHKVGGEW</sequence>